<sequence length="53" mass="5737">MFDILGSLAVSDAGNPVWWLLDTAHDTIENGWGILTEFIKDSLTSVGSTDGRN</sequence>
<name>A0A2Z3YNX2_9CORY</name>
<reference evidence="2" key="1">
    <citation type="submission" date="2017-11" db="EMBL/GenBank/DDBJ databases">
        <title>Otitis media/interna in a cat caused by the recently described species Corynebacterium provencense.</title>
        <authorList>
            <person name="Kittl S."/>
            <person name="Brodard I."/>
            <person name="Rychener L."/>
            <person name="Jores J."/>
            <person name="Roosje P."/>
            <person name="Gobeli Brawand S."/>
        </authorList>
    </citation>
    <scope>NUCLEOTIDE SEQUENCE [LARGE SCALE GENOMIC DNA]</scope>
    <source>
        <strain evidence="2">17KM38</strain>
    </source>
</reference>
<protein>
    <submittedName>
        <fullName evidence="1">Uncharacterized protein</fullName>
    </submittedName>
</protein>
<evidence type="ECO:0000313" key="1">
    <source>
        <dbReference type="EMBL" id="AWT25579.1"/>
    </source>
</evidence>
<gene>
    <name evidence="1" type="ORF">Csp1_07700</name>
</gene>
<dbReference type="RefSeq" id="WP_154669485.1">
    <property type="nucleotide sequence ID" value="NZ_CABKVS010000001.1"/>
</dbReference>
<evidence type="ECO:0000313" key="2">
    <source>
        <dbReference type="Proteomes" id="UP000247696"/>
    </source>
</evidence>
<dbReference type="EMBL" id="CP024988">
    <property type="protein sequence ID" value="AWT25579.1"/>
    <property type="molecule type" value="Genomic_DNA"/>
</dbReference>
<proteinExistence type="predicted"/>
<accession>A0A2Z3YNX2</accession>
<dbReference type="AlphaFoldDB" id="A0A2Z3YNX2"/>
<dbReference type="KEGG" id="cpre:Csp1_07700"/>
<keyword evidence="2" id="KW-1185">Reference proteome</keyword>
<organism evidence="1 2">
    <name type="scientific">Corynebacterium provencense</name>
    <dbReference type="NCBI Taxonomy" id="1737425"/>
    <lineage>
        <taxon>Bacteria</taxon>
        <taxon>Bacillati</taxon>
        <taxon>Actinomycetota</taxon>
        <taxon>Actinomycetes</taxon>
        <taxon>Mycobacteriales</taxon>
        <taxon>Corynebacteriaceae</taxon>
        <taxon>Corynebacterium</taxon>
    </lineage>
</organism>
<dbReference type="Proteomes" id="UP000247696">
    <property type="component" value="Chromosome"/>
</dbReference>